<evidence type="ECO:0000313" key="1">
    <source>
        <dbReference type="EMBL" id="KAI3665794.1"/>
    </source>
</evidence>
<protein>
    <submittedName>
        <fullName evidence="1">Uncharacterized protein</fullName>
    </submittedName>
</protein>
<comment type="caution">
    <text evidence="1">The sequence shown here is derived from an EMBL/GenBank/DDBJ whole genome shotgun (WGS) entry which is preliminary data.</text>
</comment>
<sequence length="377" mass="42155">MGTVTSSMAAKFAFFPPSPPSYTVVVEDESSGGKKLRMTDVPERENVDVLKVKTKKGSEIVAVYVKNPMASLTLLYSHGNAADLGQMYELFCELSLHLRVNLMGYDYTGYGRSSGKPSEHNTYADIEAAYRCLIETYGAKEEDVILYGQSVGSGPTLDLASRLSRLRAAVLHSPILSGLRVMYPVKRTYWFDIYKNIDKITLVRCPVLVIHGTADDVVDCSHGKELWELCVEKYEPLWVKGGNHCDLELYPEYIRHLKKFISAVEKSARLKNLSGPLEDHGGKHRVSTDCRDKSRPSTDRFDHSRPSVDYRDKSRSSVDRREKSKKNAEHVGKSTNAIDQPEKARNSIDRFGGMMRSAVLCNIDCFRPNGATGVGRS</sequence>
<name>A0ACB8XG34_ARCLA</name>
<dbReference type="Proteomes" id="UP001055879">
    <property type="component" value="Linkage Group LG18"/>
</dbReference>
<organism evidence="1 2">
    <name type="scientific">Arctium lappa</name>
    <name type="common">Greater burdock</name>
    <name type="synonym">Lappa major</name>
    <dbReference type="NCBI Taxonomy" id="4217"/>
    <lineage>
        <taxon>Eukaryota</taxon>
        <taxon>Viridiplantae</taxon>
        <taxon>Streptophyta</taxon>
        <taxon>Embryophyta</taxon>
        <taxon>Tracheophyta</taxon>
        <taxon>Spermatophyta</taxon>
        <taxon>Magnoliopsida</taxon>
        <taxon>eudicotyledons</taxon>
        <taxon>Gunneridae</taxon>
        <taxon>Pentapetalae</taxon>
        <taxon>asterids</taxon>
        <taxon>campanulids</taxon>
        <taxon>Asterales</taxon>
        <taxon>Asteraceae</taxon>
        <taxon>Carduoideae</taxon>
        <taxon>Cardueae</taxon>
        <taxon>Arctiinae</taxon>
        <taxon>Arctium</taxon>
    </lineage>
</organism>
<evidence type="ECO:0000313" key="2">
    <source>
        <dbReference type="Proteomes" id="UP001055879"/>
    </source>
</evidence>
<dbReference type="EMBL" id="CM042064">
    <property type="protein sequence ID" value="KAI3665794.1"/>
    <property type="molecule type" value="Genomic_DNA"/>
</dbReference>
<keyword evidence="2" id="KW-1185">Reference proteome</keyword>
<accession>A0ACB8XG34</accession>
<gene>
    <name evidence="1" type="ORF">L6452_44428</name>
</gene>
<reference evidence="1 2" key="2">
    <citation type="journal article" date="2022" name="Mol. Ecol. Resour.">
        <title>The genomes of chicory, endive, great burdock and yacon provide insights into Asteraceae paleo-polyploidization history and plant inulin production.</title>
        <authorList>
            <person name="Fan W."/>
            <person name="Wang S."/>
            <person name="Wang H."/>
            <person name="Wang A."/>
            <person name="Jiang F."/>
            <person name="Liu H."/>
            <person name="Zhao H."/>
            <person name="Xu D."/>
            <person name="Zhang Y."/>
        </authorList>
    </citation>
    <scope>NUCLEOTIDE SEQUENCE [LARGE SCALE GENOMIC DNA]</scope>
    <source>
        <strain evidence="2">cv. Niubang</strain>
    </source>
</reference>
<proteinExistence type="predicted"/>
<reference evidence="2" key="1">
    <citation type="journal article" date="2022" name="Mol. Ecol. Resour.">
        <title>The genomes of chicory, endive, great burdock and yacon provide insights into Asteraceae palaeo-polyploidization history and plant inulin production.</title>
        <authorList>
            <person name="Fan W."/>
            <person name="Wang S."/>
            <person name="Wang H."/>
            <person name="Wang A."/>
            <person name="Jiang F."/>
            <person name="Liu H."/>
            <person name="Zhao H."/>
            <person name="Xu D."/>
            <person name="Zhang Y."/>
        </authorList>
    </citation>
    <scope>NUCLEOTIDE SEQUENCE [LARGE SCALE GENOMIC DNA]</scope>
    <source>
        <strain evidence="2">cv. Niubang</strain>
    </source>
</reference>